<dbReference type="SMART" id="SM00271">
    <property type="entry name" value="DnaJ"/>
    <property type="match status" value="1"/>
</dbReference>
<evidence type="ECO:0000259" key="2">
    <source>
        <dbReference type="PROSITE" id="PS50076"/>
    </source>
</evidence>
<dbReference type="Gramene" id="OE9A116416T1">
    <property type="protein sequence ID" value="OE9A116416C1"/>
    <property type="gene ID" value="OE9A116416"/>
</dbReference>
<dbReference type="AlphaFoldDB" id="A0A8S0R1M4"/>
<feature type="region of interest" description="Disordered" evidence="1">
    <location>
        <begin position="456"/>
        <end position="486"/>
    </location>
</feature>
<feature type="compositionally biased region" description="Acidic residues" evidence="1">
    <location>
        <begin position="308"/>
        <end position="327"/>
    </location>
</feature>
<feature type="region of interest" description="Disordered" evidence="1">
    <location>
        <begin position="182"/>
        <end position="207"/>
    </location>
</feature>
<comment type="caution">
    <text evidence="3">The sequence shown here is derived from an EMBL/GenBank/DDBJ whole genome shotgun (WGS) entry which is preliminary data.</text>
</comment>
<dbReference type="InterPro" id="IPR056988">
    <property type="entry name" value="Zn_ribbon_pln"/>
</dbReference>
<evidence type="ECO:0000313" key="3">
    <source>
        <dbReference type="EMBL" id="CAA2972640.1"/>
    </source>
</evidence>
<protein>
    <recommendedName>
        <fullName evidence="2">J domain-containing protein</fullName>
    </recommendedName>
</protein>
<dbReference type="InterPro" id="IPR001623">
    <property type="entry name" value="DnaJ_domain"/>
</dbReference>
<evidence type="ECO:0000313" key="4">
    <source>
        <dbReference type="Proteomes" id="UP000594638"/>
    </source>
</evidence>
<dbReference type="InterPro" id="IPR036869">
    <property type="entry name" value="J_dom_sf"/>
</dbReference>
<dbReference type="SUPFAM" id="SSF46565">
    <property type="entry name" value="Chaperone J-domain"/>
    <property type="match status" value="1"/>
</dbReference>
<accession>A0A8S0R1M4</accession>
<name>A0A8S0R1M4_OLEEU</name>
<dbReference type="EMBL" id="CACTIH010002060">
    <property type="protein sequence ID" value="CAA2972640.1"/>
    <property type="molecule type" value="Genomic_DNA"/>
</dbReference>
<dbReference type="PANTHER" id="PTHR45496">
    <property type="entry name" value="CHAPERONE DNAJ-DOMAIN SUPERFAMILY PROTEIN"/>
    <property type="match status" value="1"/>
</dbReference>
<dbReference type="InterPro" id="IPR053052">
    <property type="entry name" value="Imprinting_Balance_Reg"/>
</dbReference>
<dbReference type="Gene3D" id="1.10.287.110">
    <property type="entry name" value="DnaJ domain"/>
    <property type="match status" value="1"/>
</dbReference>
<sequence length="609" mass="68001">MEHPFFPTTTPSAEVLRLLTIAEELLWKRDLMRSKSFATRARDSDPTLLPADQILAVTDTLLSGDRRIGNDLQDWYSILQVSPHQGRDMEVVASQYRRLALLLNPLKNKFAFADQAFRLVLEAWTVLSNPLKKSLYDKELAFYMHPHLQPQTDLFNPLLMPQEHLSSPTLQQNLIFFGGNRDGSVGHPSHAQPQPHVHSGSSSSSATHFPQVQVHPQLVDPVAIGAIREHASKHQPQNFINFTSCNNMVFGSGSGSAQETLNKQPLQYYTGFTGNVPSVSGSNLNVHANENVQEERVHEPEVERMDTEEVEEEDEEEEEEVEEEEERVDIPSNDGGSTFWTACPYCYHMYEYPGVYAECTLRCQNCRRAFQGVVIPSPPPIVNGREGYFYSWGFFPLGVSMESMVKNRDLASTWTPFSPMFTCPQMGNGNHVDKKGEQKASAPRVYVQDDEVYVELSDSSESNADWHGERPKKKNKMTNVQGKSANEMPKKATIVNTKKVRVKAKNANAEDEIVLPQGSEMLNKSVGKSSKKGGAAGNAQKTHFEKLDLNVEFSNEVEEPAPSMNQEIGPVRGEDDNIEGIGFFEGLDEFLSSLPILNAVGDDKVVKAA</sequence>
<reference evidence="3 4" key="1">
    <citation type="submission" date="2019-12" db="EMBL/GenBank/DDBJ databases">
        <authorList>
            <person name="Alioto T."/>
            <person name="Alioto T."/>
            <person name="Gomez Garrido J."/>
        </authorList>
    </citation>
    <scope>NUCLEOTIDE SEQUENCE [LARGE SCALE GENOMIC DNA]</scope>
</reference>
<dbReference type="PANTHER" id="PTHR45496:SF19">
    <property type="entry name" value="J DOMAIN-CONTAINING PROTEIN"/>
    <property type="match status" value="1"/>
</dbReference>
<dbReference type="Proteomes" id="UP000594638">
    <property type="component" value="Unassembled WGS sequence"/>
</dbReference>
<feature type="compositionally biased region" description="Basic and acidic residues" evidence="1">
    <location>
        <begin position="293"/>
        <end position="307"/>
    </location>
</feature>
<dbReference type="Pfam" id="PF00226">
    <property type="entry name" value="DnaJ"/>
    <property type="match status" value="1"/>
</dbReference>
<dbReference type="CDD" id="cd06257">
    <property type="entry name" value="DnaJ"/>
    <property type="match status" value="1"/>
</dbReference>
<evidence type="ECO:0000256" key="1">
    <source>
        <dbReference type="SAM" id="MobiDB-lite"/>
    </source>
</evidence>
<dbReference type="OrthoDB" id="10250354at2759"/>
<dbReference type="PROSITE" id="PS50076">
    <property type="entry name" value="DNAJ_2"/>
    <property type="match status" value="1"/>
</dbReference>
<feature type="region of interest" description="Disordered" evidence="1">
    <location>
        <begin position="292"/>
        <end position="333"/>
    </location>
</feature>
<proteinExistence type="predicted"/>
<feature type="domain" description="J" evidence="2">
    <location>
        <begin position="74"/>
        <end position="140"/>
    </location>
</feature>
<dbReference type="Pfam" id="PF23551">
    <property type="entry name" value="Zn_ribbon_20"/>
    <property type="match status" value="1"/>
</dbReference>
<keyword evidence="4" id="KW-1185">Reference proteome</keyword>
<gene>
    <name evidence="3" type="ORF">OLEA9_A116416</name>
</gene>
<organism evidence="3 4">
    <name type="scientific">Olea europaea subsp. europaea</name>
    <dbReference type="NCBI Taxonomy" id="158383"/>
    <lineage>
        <taxon>Eukaryota</taxon>
        <taxon>Viridiplantae</taxon>
        <taxon>Streptophyta</taxon>
        <taxon>Embryophyta</taxon>
        <taxon>Tracheophyta</taxon>
        <taxon>Spermatophyta</taxon>
        <taxon>Magnoliopsida</taxon>
        <taxon>eudicotyledons</taxon>
        <taxon>Gunneridae</taxon>
        <taxon>Pentapetalae</taxon>
        <taxon>asterids</taxon>
        <taxon>lamiids</taxon>
        <taxon>Lamiales</taxon>
        <taxon>Oleaceae</taxon>
        <taxon>Oleeae</taxon>
        <taxon>Olea</taxon>
    </lineage>
</organism>